<evidence type="ECO:0000256" key="4">
    <source>
        <dbReference type="ARBA" id="ARBA00022989"/>
    </source>
</evidence>
<sequence length="208" mass="21056">MTALLAAFLALGPAGPVAVLVLAAAGRYFWRSVAAGKARIAEAEGMAEAMRTMAAELDAGADPATAAETAAMDSPPETAKAVRAVSGAVRLGDDPNLSEGAAAQLARSWLLAHRHGLPMAGVLGAVRRDLDASLRFTRRVQATMAGPRMSAVVLAALPVAGIGLGEAIGARPVHLLANTGLGQLMLLLGAALLAAGVVWTARLTRISP</sequence>
<evidence type="ECO:0000256" key="5">
    <source>
        <dbReference type="ARBA" id="ARBA00023136"/>
    </source>
</evidence>
<dbReference type="PANTHER" id="PTHR35007:SF4">
    <property type="entry name" value="CONSERVED TRANSMEMBRANE PROTEIN-RELATED"/>
    <property type="match status" value="1"/>
</dbReference>
<keyword evidence="3 6" id="KW-0812">Transmembrane</keyword>
<dbReference type="Pfam" id="PF00482">
    <property type="entry name" value="T2SSF"/>
    <property type="match status" value="1"/>
</dbReference>
<gene>
    <name evidence="8" type="ORF">A4R43_27020</name>
</gene>
<evidence type="ECO:0000256" key="6">
    <source>
        <dbReference type="SAM" id="Phobius"/>
    </source>
</evidence>
<dbReference type="GO" id="GO:0005886">
    <property type="term" value="C:plasma membrane"/>
    <property type="evidence" value="ECO:0007669"/>
    <property type="project" value="UniProtKB-SubCell"/>
</dbReference>
<evidence type="ECO:0000256" key="1">
    <source>
        <dbReference type="ARBA" id="ARBA00004651"/>
    </source>
</evidence>
<comment type="subcellular location">
    <subcellularLocation>
        <location evidence="1">Cell membrane</location>
        <topology evidence="1">Multi-pass membrane protein</topology>
    </subcellularLocation>
</comment>
<dbReference type="RefSeq" id="WP_113694927.1">
    <property type="nucleotide sequence ID" value="NZ_CP015163.1"/>
</dbReference>
<keyword evidence="4 6" id="KW-1133">Transmembrane helix</keyword>
<dbReference type="PANTHER" id="PTHR35007">
    <property type="entry name" value="INTEGRAL MEMBRANE PROTEIN-RELATED"/>
    <property type="match status" value="1"/>
</dbReference>
<dbReference type="EMBL" id="CP015163">
    <property type="protein sequence ID" value="AXB45690.1"/>
    <property type="molecule type" value="Genomic_DNA"/>
</dbReference>
<dbReference type="KEGG" id="aab:A4R43_27020"/>
<proteinExistence type="predicted"/>
<dbReference type="OrthoDB" id="3712305at2"/>
<accession>A0A344LCB6</accession>
<keyword evidence="9" id="KW-1185">Reference proteome</keyword>
<keyword evidence="2" id="KW-1003">Cell membrane</keyword>
<evidence type="ECO:0000256" key="3">
    <source>
        <dbReference type="ARBA" id="ARBA00022692"/>
    </source>
</evidence>
<evidence type="ECO:0000256" key="2">
    <source>
        <dbReference type="ARBA" id="ARBA00022475"/>
    </source>
</evidence>
<feature type="domain" description="Type II secretion system protein GspF" evidence="7">
    <location>
        <begin position="50"/>
        <end position="162"/>
    </location>
</feature>
<organism evidence="8 9">
    <name type="scientific">Amycolatopsis albispora</name>
    <dbReference type="NCBI Taxonomy" id="1804986"/>
    <lineage>
        <taxon>Bacteria</taxon>
        <taxon>Bacillati</taxon>
        <taxon>Actinomycetota</taxon>
        <taxon>Actinomycetes</taxon>
        <taxon>Pseudonocardiales</taxon>
        <taxon>Pseudonocardiaceae</taxon>
        <taxon>Amycolatopsis</taxon>
    </lineage>
</organism>
<dbReference type="InterPro" id="IPR018076">
    <property type="entry name" value="T2SS_GspF_dom"/>
</dbReference>
<keyword evidence="5 6" id="KW-0472">Membrane</keyword>
<evidence type="ECO:0000259" key="7">
    <source>
        <dbReference type="Pfam" id="PF00482"/>
    </source>
</evidence>
<dbReference type="Proteomes" id="UP000250434">
    <property type="component" value="Chromosome"/>
</dbReference>
<dbReference type="AlphaFoldDB" id="A0A344LCB6"/>
<protein>
    <recommendedName>
        <fullName evidence="7">Type II secretion system protein GspF domain-containing protein</fullName>
    </recommendedName>
</protein>
<name>A0A344LCB6_9PSEU</name>
<reference evidence="8 9" key="1">
    <citation type="submission" date="2016-04" db="EMBL/GenBank/DDBJ databases">
        <title>Complete genome sequence and analysis of deep-sea sediment isolate, Amycolatopsis sp. WP1.</title>
        <authorList>
            <person name="Wang H."/>
            <person name="Chen S."/>
            <person name="Wu Q."/>
        </authorList>
    </citation>
    <scope>NUCLEOTIDE SEQUENCE [LARGE SCALE GENOMIC DNA]</scope>
    <source>
        <strain evidence="8 9">WP1</strain>
    </source>
</reference>
<evidence type="ECO:0000313" key="9">
    <source>
        <dbReference type="Proteomes" id="UP000250434"/>
    </source>
</evidence>
<evidence type="ECO:0000313" key="8">
    <source>
        <dbReference type="EMBL" id="AXB45690.1"/>
    </source>
</evidence>
<feature type="transmembrane region" description="Helical" evidence="6">
    <location>
        <begin position="181"/>
        <end position="201"/>
    </location>
</feature>